<feature type="region of interest" description="Disordered" evidence="2">
    <location>
        <begin position="2001"/>
        <end position="2030"/>
    </location>
</feature>
<evidence type="ECO:0000256" key="3">
    <source>
        <dbReference type="SAM" id="Phobius"/>
    </source>
</evidence>
<evidence type="ECO:0000256" key="1">
    <source>
        <dbReference type="SAM" id="Coils"/>
    </source>
</evidence>
<name>A0A1Q9C0R8_SYMMI</name>
<keyword evidence="1" id="KW-0175">Coiled coil</keyword>
<evidence type="ECO:0000313" key="5">
    <source>
        <dbReference type="Proteomes" id="UP000186817"/>
    </source>
</evidence>
<feature type="compositionally biased region" description="Acidic residues" evidence="2">
    <location>
        <begin position="1015"/>
        <end position="1024"/>
    </location>
</feature>
<comment type="caution">
    <text evidence="4">The sequence shown here is derived from an EMBL/GenBank/DDBJ whole genome shotgun (WGS) entry which is preliminary data.</text>
</comment>
<feature type="region of interest" description="Disordered" evidence="2">
    <location>
        <begin position="1619"/>
        <end position="1688"/>
    </location>
</feature>
<accession>A0A1Q9C0R8</accession>
<feature type="region of interest" description="Disordered" evidence="2">
    <location>
        <begin position="1"/>
        <end position="22"/>
    </location>
</feature>
<dbReference type="Proteomes" id="UP000186817">
    <property type="component" value="Unassembled WGS sequence"/>
</dbReference>
<feature type="region of interest" description="Disordered" evidence="2">
    <location>
        <begin position="1748"/>
        <end position="1809"/>
    </location>
</feature>
<feature type="region of interest" description="Disordered" evidence="2">
    <location>
        <begin position="1008"/>
        <end position="1041"/>
    </location>
</feature>
<feature type="compositionally biased region" description="Basic and acidic residues" evidence="2">
    <location>
        <begin position="2008"/>
        <end position="2020"/>
    </location>
</feature>
<evidence type="ECO:0000313" key="4">
    <source>
        <dbReference type="EMBL" id="OLP76521.1"/>
    </source>
</evidence>
<keyword evidence="3" id="KW-0472">Membrane</keyword>
<feature type="transmembrane region" description="Helical" evidence="3">
    <location>
        <begin position="2046"/>
        <end position="2065"/>
    </location>
</feature>
<reference evidence="4 5" key="1">
    <citation type="submission" date="2016-02" db="EMBL/GenBank/DDBJ databases">
        <title>Genome analysis of coral dinoflagellate symbionts highlights evolutionary adaptations to a symbiotic lifestyle.</title>
        <authorList>
            <person name="Aranda M."/>
            <person name="Li Y."/>
            <person name="Liew Y.J."/>
            <person name="Baumgarten S."/>
            <person name="Simakov O."/>
            <person name="Wilson M."/>
            <person name="Piel J."/>
            <person name="Ashoor H."/>
            <person name="Bougouffa S."/>
            <person name="Bajic V.B."/>
            <person name="Ryu T."/>
            <person name="Ravasi T."/>
            <person name="Bayer T."/>
            <person name="Micklem G."/>
            <person name="Kim H."/>
            <person name="Bhak J."/>
            <person name="Lajeunesse T.C."/>
            <person name="Voolstra C.R."/>
        </authorList>
    </citation>
    <scope>NUCLEOTIDE SEQUENCE [LARGE SCALE GENOMIC DNA]</scope>
    <source>
        <strain evidence="4 5">CCMP2467</strain>
    </source>
</reference>
<dbReference type="EMBL" id="LSRX01002001">
    <property type="protein sequence ID" value="OLP76521.1"/>
    <property type="molecule type" value="Genomic_DNA"/>
</dbReference>
<keyword evidence="3" id="KW-1133">Transmembrane helix</keyword>
<keyword evidence="3" id="KW-0812">Transmembrane</keyword>
<keyword evidence="5" id="KW-1185">Reference proteome</keyword>
<evidence type="ECO:0000256" key="2">
    <source>
        <dbReference type="SAM" id="MobiDB-lite"/>
    </source>
</evidence>
<dbReference type="OrthoDB" id="433545at2759"/>
<gene>
    <name evidence="4" type="ORF">AK812_SmicGene43536</name>
</gene>
<protein>
    <submittedName>
        <fullName evidence="4">Uncharacterized protein</fullName>
    </submittedName>
</protein>
<feature type="compositionally biased region" description="Gly residues" evidence="2">
    <location>
        <begin position="1630"/>
        <end position="1667"/>
    </location>
</feature>
<proteinExistence type="predicted"/>
<organism evidence="4 5">
    <name type="scientific">Symbiodinium microadriaticum</name>
    <name type="common">Dinoflagellate</name>
    <name type="synonym">Zooxanthella microadriatica</name>
    <dbReference type="NCBI Taxonomy" id="2951"/>
    <lineage>
        <taxon>Eukaryota</taxon>
        <taxon>Sar</taxon>
        <taxon>Alveolata</taxon>
        <taxon>Dinophyceae</taxon>
        <taxon>Suessiales</taxon>
        <taxon>Symbiodiniaceae</taxon>
        <taxon>Symbiodinium</taxon>
    </lineage>
</organism>
<feature type="coiled-coil region" evidence="1">
    <location>
        <begin position="1824"/>
        <end position="1885"/>
    </location>
</feature>
<sequence length="2084" mass="226457">MVLDSSSPVESDDADNASASADDFSLPAPAMIVDDAGEVFFQDDILTSLKQELENHMAEVKARKVQKQSGMYRCCFCPFRSFERLSRLVEHLSTYHVSKRQYVPSGTKQIKVILALHDADCMARKKSGQYLSRSAELLRTTVLLPLKHSVNEIDRHLRLVFTGTGPEYRNIDELKTLVVRRVRNIYYTKDFAEQLYREIVLHHSNVPWSGLQCLCLFIEQSSMFLLEVRSIWPRLHLRALESGNVLGNLYPTHTRFWWPLVEDVFSSPSFNVLERRLVFALEEAREYTAISLDGTLKICMRVKGQEQANRSSQVRNSAPFGDDVAHRRVLTVRGRTGAVLAMSPVPSEESDVIAAVLAASLSPEARAQVQYVATDAPSRKLCSELQDVCPSLKGLTLDPVHLAIKYEYASANKRTAGSKTLRLALQRMTRVDTQKSARAWGRLYDGGQAPELSHEELQLREMILACSMPHDRADVVLAKLDRDAHLPIYARATLIEIIAAICAKFEREVRRTVKGEGVSVAKSLWFACSADRLEWLINNIRMRQGMSTEDGMGEAKPTSTTRGQLPGWNLQHGKLHPGPDVAKLLHVKNASYISVRRRKPADEERYGPPPFVMPVVEANFGSDAGTSTFTTSEIWPCPLEVNPDASQTGKSLARVMSMPSVKSLQVALANARGEQKEALDGLPSGLVQGSQKDLMFHMLISTNRLQRTSSSASGEIFVGKRMLQLNADVGGPKAEVQVVQLKRVRKYWDMLGARGWVPMARSVLGVIASTDFFSFLASPSGANGMACSSSRSWRHDMTQFSGLDSKYCAVSGVSARPETTTSTCRSVRRPQADYDQCVSLYASMAGPGVTSGSNYKGKGSGAFGFKFPTFRAEGTRVGAMAEGIAEVTFEVVSLLSGTTASISCPADASLGSLVHDIGLKLGLMKEKQPSLLFLPSSAETGAEPLQETVTAGELANQSIVAGGTFTYSAKYHSHDAECGYNYDRFPEKLQDYGCIGHMAADSCYDYDDYRSSGSDESEDEDEEKDPPPKQTKAVELPKGKDETVTEKFALSLAKAALLTPDPGMHQRGGWKVTDLPPETPKTLDTGAASSHAENFVEQATEDTLQGTVELRIGCADAREERANLEEAGWNLQHGKLHPGEHEYVRHRKLHPAKPRCMPSELLLSQLHGFEVVACSVEGMLLVRPALSQASDAQNNFNDKYVKSYLPPGDDHYTDDWVGGNSSWRHYMTQFSGKAGDYNKYLSEYGGPQADYDQYVSLYASMAGPGVTSGSNYKGKGSGAFGFKFPTFRAEGTRVGAMAEGIAEVTFEVDPSEASSLGPLSLAVMKIFHTLQVSLLSGTTASISCPADASLGSLVHDIGLKLGLMKEKQMLGPRSLLGAVRPASVPALAARSRGLCLAGSGSKEQEQRPSLLFLPSSAETGAEPLQETVTAGELANQSIVAGQKKKKDQASHAMIDRLITPLHLALPGGKFNYSEKFHSHDAENGYNYDRTAFLPLREASTVVKVVWDVEAIYLEGTATYHTVESHVRTCYNEDDELPEGMDETVTEKFTLSFAKAALLTPDAGRHRRGGWTVTDLPPQTPTTLDAGAASSQSQLSAWNKSMMQTYNTYIPGPYENFAEQATEERAESGGNSVGQGTMGEGGGGAGGGGSMVPGGGHEKGSGSGGGLPWGHATPIHGSPKDHFYEHGGQVGYEPFAQPWVSQYATDEGGHNAFSYEGKEFASGGMEMGSVGDFAEYMRDYALDWLPESSQGQVESGKSDKSSKAVSLAAMPENEVGGESAQPEAENSEEHRFSEPSMPMQPQLPASAEQPEVHALQEDPAIVRAEVQAAEEAARAAAALQQLQQAAKDGAYAQWTLRRHGLRSAATAESNRRAQELQDAMARLRQVTQEPLTQQNVKELENAGRSASDAISRLQGAETAALRQRATEAKRQLLEGAKGWVDGIEHQAKSPQLAQQAKEAGDQLKKSLTAALSEATQRTAEASMHRAAERRALLTGILSQAADMASPAQTDDKVEEAKEKATPESFVQRSTPTTPLLEPKMKAVSGELLLAGVCVVGALYGLVGFALRRRTAPRSDSRDIALLTMA</sequence>